<dbReference type="Proteomes" id="UP001234297">
    <property type="component" value="Chromosome 5"/>
</dbReference>
<comment type="caution">
    <text evidence="1">The sequence shown here is derived from an EMBL/GenBank/DDBJ whole genome shotgun (WGS) entry which is preliminary data.</text>
</comment>
<evidence type="ECO:0000313" key="2">
    <source>
        <dbReference type="Proteomes" id="UP001234297"/>
    </source>
</evidence>
<evidence type="ECO:0000313" key="1">
    <source>
        <dbReference type="EMBL" id="KAJ8641890.1"/>
    </source>
</evidence>
<accession>A0ACC2M8B7</accession>
<proteinExistence type="predicted"/>
<gene>
    <name evidence="1" type="ORF">MRB53_018584</name>
</gene>
<reference evidence="1 2" key="1">
    <citation type="journal article" date="2022" name="Hortic Res">
        <title>A haplotype resolved chromosomal level avocado genome allows analysis of novel avocado genes.</title>
        <authorList>
            <person name="Nath O."/>
            <person name="Fletcher S.J."/>
            <person name="Hayward A."/>
            <person name="Shaw L.M."/>
            <person name="Masouleh A.K."/>
            <person name="Furtado A."/>
            <person name="Henry R.J."/>
            <person name="Mitter N."/>
        </authorList>
    </citation>
    <scope>NUCLEOTIDE SEQUENCE [LARGE SCALE GENOMIC DNA]</scope>
    <source>
        <strain evidence="2">cv. Hass</strain>
    </source>
</reference>
<organism evidence="1 2">
    <name type="scientific">Persea americana</name>
    <name type="common">Avocado</name>
    <dbReference type="NCBI Taxonomy" id="3435"/>
    <lineage>
        <taxon>Eukaryota</taxon>
        <taxon>Viridiplantae</taxon>
        <taxon>Streptophyta</taxon>
        <taxon>Embryophyta</taxon>
        <taxon>Tracheophyta</taxon>
        <taxon>Spermatophyta</taxon>
        <taxon>Magnoliopsida</taxon>
        <taxon>Magnoliidae</taxon>
        <taxon>Laurales</taxon>
        <taxon>Lauraceae</taxon>
        <taxon>Persea</taxon>
    </lineage>
</organism>
<sequence>MQLVREISWLAGTRRVASVVLQCGEIGYIRAKRNPGLKEKAGMDAGESASRRLWRCASLDLSLIALGVRGGAPAFAAPPASFVGGRGSAGPMFTGGGIGGPIGGGSLNGPSHFQPGGGRGFGAGRGGSSGRGGAAHRGGRSSGAGAGAGGRKGGFGGGRVQ</sequence>
<keyword evidence="2" id="KW-1185">Reference proteome</keyword>
<protein>
    <submittedName>
        <fullName evidence="1">Uncharacterized protein</fullName>
    </submittedName>
</protein>
<dbReference type="EMBL" id="CM056813">
    <property type="protein sequence ID" value="KAJ8641890.1"/>
    <property type="molecule type" value="Genomic_DNA"/>
</dbReference>
<name>A0ACC2M8B7_PERAE</name>